<dbReference type="EMBL" id="AP012279">
    <property type="protein sequence ID" value="BAL76017.1"/>
    <property type="molecule type" value="Genomic_DNA"/>
</dbReference>
<evidence type="ECO:0000313" key="3">
    <source>
        <dbReference type="Proteomes" id="UP000007886"/>
    </source>
</evidence>
<dbReference type="RefSeq" id="WP_015685337.1">
    <property type="nucleotide sequence ID" value="NC_017082.1"/>
</dbReference>
<organism evidence="2 3">
    <name type="scientific">Bradyrhizobium cosmicum</name>
    <dbReference type="NCBI Taxonomy" id="1404864"/>
    <lineage>
        <taxon>Bacteria</taxon>
        <taxon>Pseudomonadati</taxon>
        <taxon>Pseudomonadota</taxon>
        <taxon>Alphaproteobacteria</taxon>
        <taxon>Hyphomicrobiales</taxon>
        <taxon>Nitrobacteraceae</taxon>
        <taxon>Bradyrhizobium</taxon>
    </lineage>
</organism>
<dbReference type="KEGG" id="brs:S23_28050"/>
<evidence type="ECO:0000256" key="1">
    <source>
        <dbReference type="SAM" id="MobiDB-lite"/>
    </source>
</evidence>
<dbReference type="AlphaFoldDB" id="A0AAI8MDF3"/>
<feature type="region of interest" description="Disordered" evidence="1">
    <location>
        <begin position="64"/>
        <end position="84"/>
    </location>
</feature>
<name>A0AAI8MDF3_9BRAD</name>
<proteinExistence type="predicted"/>
<feature type="compositionally biased region" description="Pro residues" evidence="1">
    <location>
        <begin position="113"/>
        <end position="136"/>
    </location>
</feature>
<sequence>MRVVLAAIITLPLAACGHGGPASIAGGECRIFERPQYEVLGRQPYDQDWIDSQVEGGVGGCNWKRPAQRPPALDAAPVRQTAPAPIKRKSLVRRIRDRVLPPASARIEVAPDVPAPAPPYAPAPPAIEPRPVPPPRSAIEKLLQPRDDD</sequence>
<reference evidence="2 3" key="1">
    <citation type="journal article" date="2012" name="Microbes Environ.">
        <title>Complete genome sequence of Bradyrhizobium sp. S23321: insights into symbiosis evolution in soil oligotrophs.</title>
        <authorList>
            <person name="Okubo T."/>
            <person name="Tsukui T."/>
            <person name="Maita H."/>
            <person name="Okamoto S."/>
            <person name="Oshima K."/>
            <person name="Fujisawa T."/>
            <person name="Saito A."/>
            <person name="Futamata H."/>
            <person name="Hattori R."/>
            <person name="Shimomura Y."/>
            <person name="Haruta S."/>
            <person name="Morimoto S."/>
            <person name="Wang Y."/>
            <person name="Sakai Y."/>
            <person name="Hattori M."/>
            <person name="Aizawa S."/>
            <person name="Nagashima K.V.P."/>
            <person name="Masuda S."/>
            <person name="Hattori T."/>
            <person name="Yamashita A."/>
            <person name="Bao Z."/>
            <person name="Hayatsu M."/>
            <person name="Kajiya-Kanegae H."/>
            <person name="Yoshinaga I."/>
            <person name="Sakamoto K."/>
            <person name="Toyota K."/>
            <person name="Nakao M."/>
            <person name="Kohara M."/>
            <person name="Anda M."/>
            <person name="Niwa R."/>
            <person name="Jung-Hwan P."/>
            <person name="Sameshima-Saito R."/>
            <person name="Tokuda S."/>
            <person name="Yamamoto S."/>
            <person name="Yamamoto S."/>
            <person name="Yokoyama T."/>
            <person name="Akutsu T."/>
            <person name="Nakamura Y."/>
            <person name="Nakahira-Yanaka Y."/>
            <person name="Takada Hoshino Y."/>
            <person name="Hirakawa H."/>
            <person name="Mitsui H."/>
            <person name="Terasawa K."/>
            <person name="Itakura M."/>
            <person name="Sato S."/>
            <person name="Ikeda-Ohtsubo W."/>
            <person name="Sakakura N."/>
            <person name="Kaminuma E."/>
            <person name="Minamisawa K."/>
        </authorList>
    </citation>
    <scope>NUCLEOTIDE SEQUENCE [LARGE SCALE GENOMIC DNA]</scope>
    <source>
        <strain evidence="2 3">S23321</strain>
    </source>
</reference>
<protein>
    <submittedName>
        <fullName evidence="2">Uncharacterized protein</fullName>
    </submittedName>
</protein>
<keyword evidence="3" id="KW-1185">Reference proteome</keyword>
<gene>
    <name evidence="2" type="ORF">S23_28050</name>
</gene>
<dbReference type="Proteomes" id="UP000007886">
    <property type="component" value="Chromosome"/>
</dbReference>
<accession>A0AAI8MDF3</accession>
<evidence type="ECO:0000313" key="2">
    <source>
        <dbReference type="EMBL" id="BAL76017.1"/>
    </source>
</evidence>
<feature type="region of interest" description="Disordered" evidence="1">
    <location>
        <begin position="103"/>
        <end position="149"/>
    </location>
</feature>